<evidence type="ECO:0000256" key="6">
    <source>
        <dbReference type="ARBA" id="ARBA00022679"/>
    </source>
</evidence>
<comment type="catalytic activity">
    <reaction evidence="1 10">
        <text>1D-myo-inositol 1,3,4,5,6-pentakisphosphate + ATP = 1D-myo-inositol hexakisphosphate + ADP + H(+)</text>
        <dbReference type="Rhea" id="RHEA:20313"/>
        <dbReference type="ChEBI" id="CHEBI:15378"/>
        <dbReference type="ChEBI" id="CHEBI:30616"/>
        <dbReference type="ChEBI" id="CHEBI:57733"/>
        <dbReference type="ChEBI" id="CHEBI:58130"/>
        <dbReference type="ChEBI" id="CHEBI:456216"/>
        <dbReference type="EC" id="2.7.1.158"/>
    </reaction>
</comment>
<evidence type="ECO:0000256" key="7">
    <source>
        <dbReference type="ARBA" id="ARBA00022741"/>
    </source>
</evidence>
<gene>
    <name evidence="11" type="ORF">METBISCDRAFT_13618</name>
</gene>
<dbReference type="GO" id="GO:0035299">
    <property type="term" value="F:inositol-1,3,4,5,6-pentakisphosphate 2-kinase activity"/>
    <property type="evidence" value="ECO:0007669"/>
    <property type="project" value="UniProtKB-EC"/>
</dbReference>
<dbReference type="Gene3D" id="3.30.200.110">
    <property type="entry name" value="Inositol-pentakisphosphate 2-kinase, N-lobe"/>
    <property type="match status" value="1"/>
</dbReference>
<keyword evidence="12" id="KW-1185">Reference proteome</keyword>
<dbReference type="EC" id="2.7.1.158" evidence="4 10"/>
<dbReference type="InterPro" id="IPR009286">
    <property type="entry name" value="Ins_P5_2-kin"/>
</dbReference>
<name>A0A4P9ZF41_9ASCO</name>
<dbReference type="AlphaFoldDB" id="A0A4P9ZF41"/>
<dbReference type="PANTHER" id="PTHR14456:SF2">
    <property type="entry name" value="INOSITOL-PENTAKISPHOSPHATE 2-KINASE"/>
    <property type="match status" value="1"/>
</dbReference>
<evidence type="ECO:0000256" key="3">
    <source>
        <dbReference type="ARBA" id="ARBA00008305"/>
    </source>
</evidence>
<dbReference type="GO" id="GO:0005634">
    <property type="term" value="C:nucleus"/>
    <property type="evidence" value="ECO:0007669"/>
    <property type="project" value="TreeGrafter"/>
</dbReference>
<dbReference type="GO" id="GO:0032958">
    <property type="term" value="P:inositol phosphate biosynthetic process"/>
    <property type="evidence" value="ECO:0007669"/>
    <property type="project" value="TreeGrafter"/>
</dbReference>
<keyword evidence="9 10" id="KW-0067">ATP-binding</keyword>
<comment type="function">
    <text evidence="10">Phosphorylates Ins(1,3,4,5,6)P5 at position 2 to form Ins(1,2,3,4,5,6)P6 (InsP6 or phytate).</text>
</comment>
<keyword evidence="8 10" id="KW-0418">Kinase</keyword>
<comment type="similarity">
    <text evidence="3">Belongs to the IPK1 type 1 family.</text>
</comment>
<organism evidence="11 12">
    <name type="scientific">Metschnikowia bicuspidata</name>
    <dbReference type="NCBI Taxonomy" id="27322"/>
    <lineage>
        <taxon>Eukaryota</taxon>
        <taxon>Fungi</taxon>
        <taxon>Dikarya</taxon>
        <taxon>Ascomycota</taxon>
        <taxon>Saccharomycotina</taxon>
        <taxon>Pichiomycetes</taxon>
        <taxon>Metschnikowiaceae</taxon>
        <taxon>Metschnikowia</taxon>
    </lineage>
</organism>
<reference evidence="12" key="1">
    <citation type="journal article" date="2018" name="Nat. Microbiol.">
        <title>Leveraging single-cell genomics to expand the fungal tree of life.</title>
        <authorList>
            <person name="Ahrendt S.R."/>
            <person name="Quandt C.A."/>
            <person name="Ciobanu D."/>
            <person name="Clum A."/>
            <person name="Salamov A."/>
            <person name="Andreopoulos B."/>
            <person name="Cheng J.F."/>
            <person name="Woyke T."/>
            <person name="Pelin A."/>
            <person name="Henrissat B."/>
            <person name="Reynolds N.K."/>
            <person name="Benny G.L."/>
            <person name="Smith M.E."/>
            <person name="James T.Y."/>
            <person name="Grigoriev I.V."/>
        </authorList>
    </citation>
    <scope>NUCLEOTIDE SEQUENCE [LARGE SCALE GENOMIC DNA]</scope>
    <source>
        <strain evidence="12">Baker2002</strain>
    </source>
</reference>
<evidence type="ECO:0000256" key="10">
    <source>
        <dbReference type="RuleBase" id="RU364126"/>
    </source>
</evidence>
<protein>
    <recommendedName>
        <fullName evidence="5 10">Inositol-pentakisphosphate 2-kinase</fullName>
        <ecNumber evidence="4 10">2.7.1.158</ecNumber>
    </recommendedName>
</protein>
<dbReference type="Pfam" id="PF06090">
    <property type="entry name" value="Ins_P5_2-kin"/>
    <property type="match status" value="1"/>
</dbReference>
<evidence type="ECO:0000256" key="5">
    <source>
        <dbReference type="ARBA" id="ARBA00014846"/>
    </source>
</evidence>
<dbReference type="GO" id="GO:0005524">
    <property type="term" value="F:ATP binding"/>
    <property type="evidence" value="ECO:0007669"/>
    <property type="project" value="UniProtKB-KW"/>
</dbReference>
<accession>A0A4P9ZF41</accession>
<dbReference type="InterPro" id="IPR043001">
    <property type="entry name" value="IP5_2-K_N_lobe"/>
</dbReference>
<evidence type="ECO:0000256" key="4">
    <source>
        <dbReference type="ARBA" id="ARBA00012023"/>
    </source>
</evidence>
<sequence length="334" mass="38373">MALSQTLPSDWKFFAKGNANALFAYSGDNTHFHGKLIRVRLQKDPELYVPVEKLNTYIQQKCEPLFPGQIVGTQMIELPDEFRNQLETVDFALMPSETKGFLMDNVCQGPHKIHRLLKYCKLHVGSSAKKASNYGCMTSVLLELKPKWLYMPKDVYCRTCLLKQLKGLERHFCCIDLLQEEKSNSVVADLVSAVPLDVQKELAESGFPLFKLIVAFVKRKDNLLHKLMHHQSLDEKDSILGLSCEQDVLDKLSLAMTLRDVGMFLKMRKMDDGDKILEDGDGFVVERNGHTFEVTSYIYDLDLKPKARYTHWKAVEEKLQKFYKENSDWPPCTV</sequence>
<evidence type="ECO:0000313" key="12">
    <source>
        <dbReference type="Proteomes" id="UP000268321"/>
    </source>
</evidence>
<proteinExistence type="inferred from homology"/>
<keyword evidence="7 10" id="KW-0547">Nucleotide-binding</keyword>
<dbReference type="EMBL" id="ML004439">
    <property type="protein sequence ID" value="RKP31656.1"/>
    <property type="molecule type" value="Genomic_DNA"/>
</dbReference>
<dbReference type="PANTHER" id="PTHR14456">
    <property type="entry name" value="INOSITOL POLYPHOSPHATE KINASE 1"/>
    <property type="match status" value="1"/>
</dbReference>
<evidence type="ECO:0000256" key="2">
    <source>
        <dbReference type="ARBA" id="ARBA00003979"/>
    </source>
</evidence>
<dbReference type="Proteomes" id="UP000268321">
    <property type="component" value="Unassembled WGS sequence"/>
</dbReference>
<evidence type="ECO:0000313" key="11">
    <source>
        <dbReference type="EMBL" id="RKP31656.1"/>
    </source>
</evidence>
<comment type="function">
    <text evidence="2">Has kinase activity and phosphorylates inositol-1,3,4,5,6-pentakisphosphate (Ins(1,3,4,5,6)P5) to produce 1,2,3,4,5,6-hexakisphosphate (InsP6), also known as phytate.</text>
</comment>
<keyword evidence="6 10" id="KW-0808">Transferase</keyword>
<evidence type="ECO:0000256" key="9">
    <source>
        <dbReference type="ARBA" id="ARBA00022840"/>
    </source>
</evidence>
<evidence type="ECO:0000256" key="8">
    <source>
        <dbReference type="ARBA" id="ARBA00022777"/>
    </source>
</evidence>
<evidence type="ECO:0000256" key="1">
    <source>
        <dbReference type="ARBA" id="ARBA00001774"/>
    </source>
</evidence>
<comment type="domain">
    <text evidence="10">The EXKPK motif is conserved in inositol-pentakisphosphate 2-kinases of both family 1 and 2.</text>
</comment>
<dbReference type="OrthoDB" id="272370at2759"/>